<dbReference type="InterPro" id="IPR004372">
    <property type="entry name" value="Ac/propionate_kinase"/>
</dbReference>
<keyword evidence="5 7" id="KW-0067">ATP-binding</keyword>
<dbReference type="GO" id="GO:0000287">
    <property type="term" value="F:magnesium ion binding"/>
    <property type="evidence" value="ECO:0007669"/>
    <property type="project" value="UniProtKB-UniRule"/>
</dbReference>
<evidence type="ECO:0000313" key="11">
    <source>
        <dbReference type="Proteomes" id="UP001165085"/>
    </source>
</evidence>
<feature type="binding site" evidence="7">
    <location>
        <position position="400"/>
    </location>
    <ligand>
        <name>Mg(2+)</name>
        <dbReference type="ChEBI" id="CHEBI:18420"/>
    </ligand>
</feature>
<evidence type="ECO:0000256" key="5">
    <source>
        <dbReference type="ARBA" id="ARBA00022840"/>
    </source>
</evidence>
<dbReference type="PANTHER" id="PTHR43356">
    <property type="entry name" value="PHOSPHATE ACETYLTRANSFERASE"/>
    <property type="match status" value="1"/>
</dbReference>
<dbReference type="PANTHER" id="PTHR43356:SF3">
    <property type="entry name" value="PHOSPHATE ACETYLTRANSFERASE"/>
    <property type="match status" value="1"/>
</dbReference>
<dbReference type="GO" id="GO:0008776">
    <property type="term" value="F:acetate kinase activity"/>
    <property type="evidence" value="ECO:0007669"/>
    <property type="project" value="UniProtKB-UniRule"/>
</dbReference>
<dbReference type="HAMAP" id="MF_00020">
    <property type="entry name" value="Acetate_kinase"/>
    <property type="match status" value="1"/>
</dbReference>
<dbReference type="Pfam" id="PF07085">
    <property type="entry name" value="DRTGG"/>
    <property type="match status" value="1"/>
</dbReference>
<comment type="catalytic activity">
    <reaction evidence="7">
        <text>acetate + ATP = acetyl phosphate + ADP</text>
        <dbReference type="Rhea" id="RHEA:11352"/>
        <dbReference type="ChEBI" id="CHEBI:22191"/>
        <dbReference type="ChEBI" id="CHEBI:30089"/>
        <dbReference type="ChEBI" id="CHEBI:30616"/>
        <dbReference type="ChEBI" id="CHEBI:456216"/>
        <dbReference type="EC" id="2.7.2.1"/>
    </reaction>
</comment>
<proteinExistence type="inferred from homology"/>
<dbReference type="InterPro" id="IPR004614">
    <property type="entry name" value="P_AcTrfase"/>
</dbReference>
<dbReference type="Proteomes" id="UP001165085">
    <property type="component" value="Unassembled WGS sequence"/>
</dbReference>
<keyword evidence="11" id="KW-1185">Reference proteome</keyword>
<dbReference type="SUPFAM" id="SSF75138">
    <property type="entry name" value="HprK N-terminal domain-like"/>
    <property type="match status" value="1"/>
</dbReference>
<feature type="active site" description="Proton donor/acceptor" evidence="7">
    <location>
        <position position="172"/>
    </location>
</feature>
<dbReference type="GO" id="GO:0006082">
    <property type="term" value="P:organic acid metabolic process"/>
    <property type="evidence" value="ECO:0007669"/>
    <property type="project" value="InterPro"/>
</dbReference>
<evidence type="ECO:0000259" key="8">
    <source>
        <dbReference type="Pfam" id="PF01515"/>
    </source>
</evidence>
<evidence type="ECO:0000313" key="10">
    <source>
        <dbReference type="EMBL" id="GMH60478.1"/>
    </source>
</evidence>
<evidence type="ECO:0000256" key="1">
    <source>
        <dbReference type="ARBA" id="ARBA00004989"/>
    </source>
</evidence>
<dbReference type="InterPro" id="IPR010766">
    <property type="entry name" value="DRTGG"/>
</dbReference>
<protein>
    <recommendedName>
        <fullName evidence="7">Probable acetate kinase</fullName>
        <ecNumber evidence="7">2.7.2.1</ecNumber>
    </recommendedName>
    <alternativeName>
        <fullName evidence="7">Acetokinase</fullName>
    </alternativeName>
</protein>
<dbReference type="Gene3D" id="3.40.50.10750">
    <property type="entry name" value="Isocitrate/Isopropylmalate dehydrogenase-like"/>
    <property type="match status" value="1"/>
</dbReference>
<dbReference type="NCBIfam" id="TIGR00651">
    <property type="entry name" value="pta"/>
    <property type="match status" value="1"/>
</dbReference>
<gene>
    <name evidence="10" type="ORF">TrST_g5667</name>
</gene>
<dbReference type="NCBIfam" id="TIGR00016">
    <property type="entry name" value="ackA"/>
    <property type="match status" value="1"/>
</dbReference>
<dbReference type="EMBL" id="BRXY01000065">
    <property type="protein sequence ID" value="GMH60478.1"/>
    <property type="molecule type" value="Genomic_DNA"/>
</dbReference>
<keyword evidence="4 7" id="KW-0418">Kinase</keyword>
<dbReference type="PRINTS" id="PR00471">
    <property type="entry name" value="ACETATEKNASE"/>
</dbReference>
<feature type="binding site" evidence="7">
    <location>
        <begin position="229"/>
        <end position="233"/>
    </location>
    <ligand>
        <name>ATP</name>
        <dbReference type="ChEBI" id="CHEBI:30616"/>
    </ligand>
</feature>
<reference evidence="11" key="1">
    <citation type="journal article" date="2023" name="Commun. Biol.">
        <title>Genome analysis of Parmales, the sister group of diatoms, reveals the evolutionary specialization of diatoms from phago-mixotrophs to photoautotrophs.</title>
        <authorList>
            <person name="Ban H."/>
            <person name="Sato S."/>
            <person name="Yoshikawa S."/>
            <person name="Yamada K."/>
            <person name="Nakamura Y."/>
            <person name="Ichinomiya M."/>
            <person name="Sato N."/>
            <person name="Blanc-Mathieu R."/>
            <person name="Endo H."/>
            <person name="Kuwata A."/>
            <person name="Ogata H."/>
        </authorList>
    </citation>
    <scope>NUCLEOTIDE SEQUENCE [LARGE SCALE GENOMIC DNA]</scope>
    <source>
        <strain evidence="11">NIES 3701</strain>
    </source>
</reference>
<keyword evidence="2 7" id="KW-0808">Transferase</keyword>
<dbReference type="SUPFAM" id="SSF53067">
    <property type="entry name" value="Actin-like ATPase domain"/>
    <property type="match status" value="2"/>
</dbReference>
<keyword evidence="7" id="KW-0460">Magnesium</keyword>
<keyword evidence="7" id="KW-0479">Metal-binding</keyword>
<accession>A0A9W7E341</accession>
<comment type="pathway">
    <text evidence="1">Metabolic intermediate biosynthesis; acetyl-CoA biosynthesis; acetyl-CoA from acetate: step 2/2.</text>
</comment>
<evidence type="ECO:0000259" key="9">
    <source>
        <dbReference type="Pfam" id="PF07085"/>
    </source>
</evidence>
<feature type="binding site" evidence="7">
    <location>
        <position position="34"/>
    </location>
    <ligand>
        <name>Mg(2+)</name>
        <dbReference type="ChEBI" id="CHEBI:18420"/>
    </ligand>
</feature>
<dbReference type="InterPro" id="IPR050500">
    <property type="entry name" value="Phos_Acetyltrans/Butyryltrans"/>
</dbReference>
<dbReference type="SUPFAM" id="SSF53659">
    <property type="entry name" value="Isocitrate/Isopropylmalate dehydrogenase-like"/>
    <property type="match status" value="1"/>
</dbReference>
<feature type="binding site" evidence="7">
    <location>
        <begin position="303"/>
        <end position="305"/>
    </location>
    <ligand>
        <name>ATP</name>
        <dbReference type="ChEBI" id="CHEBI:30616"/>
    </ligand>
</feature>
<name>A0A9W7E341_9STRA</name>
<dbReference type="CDD" id="cd24010">
    <property type="entry name" value="ASKHA_NBD_AcK_PK"/>
    <property type="match status" value="1"/>
</dbReference>
<dbReference type="Pfam" id="PF00871">
    <property type="entry name" value="Acetate_kinase"/>
    <property type="match status" value="1"/>
</dbReference>
<dbReference type="GO" id="GO:0016407">
    <property type="term" value="F:acetyltransferase activity"/>
    <property type="evidence" value="ECO:0007669"/>
    <property type="project" value="InterPro"/>
</dbReference>
<dbReference type="InterPro" id="IPR028979">
    <property type="entry name" value="Ser_kin/Pase_Hpr-like_N_sf"/>
</dbReference>
<sequence length="1135" mass="121533">MLRPAFRYAHGFSRGGLVAFQRQRVRGLHCLTFNTGSSTLKYSLYDVDRSKETTDLKGTLLSSGMGDKIGKDDVKLTVDGKQIEIAPNSTHEDCLRAIASNLPVRPDEIRAVGHRVVHGGSKFTIPTVITPAVLSAIDGYSTLAPLHNPPAVKGIEAALDIFPDVPHVGVFDTSFHSTMPPSSFRYAVPSSLYDQGVRRYGFHGSSYAYVASEAAKVLSKPKPNLILLHLGSGASMCCVKGGLSVDTTMGMTPAEGLVMGTRAGDVDAGLFAFLSEKGHSISEIDNMLNKQSGLLGLSNLSNDFRAVSSSDKPDAKLAREVFVQRIRKYLGSYIVELNGDVDAIVFTGGIGENDASLRADVLDGLSTIGIAIDSAKNLANSLDVGASVSKSKILVIPTNEELSISLQSVEAANILPPPKESALAPKKSNNSNNKANTNKECRALFAHGMDGSYVADEELALLQRFSARLETCGYFRCIARDGPNHEDYKITLMREHFHLDCDPESMYGVTADEAMDMLAHGQTDALYEKILTKYLAYCQDKDFVLVSNSKFGSDGVNFAAQMAQALDSPAVLIGDAGNEGELAVVAEEFRKGSVDVAGAIVSGVRGAIDGVKAEITNVGLKPIAILPYEERLEKKTTETVVRILNDAKVLHGSVGEGVVKRIKVFTQQVADFMEHLDQEEGTLILTHVSRVDAIMAMLLAMQSVNVPGKLAGIVLTGYDEEKINPQLQYILNGLEHVNIPVIATADDTWTTASAIKEAPVFLTSDSIEKISLSCSLFDEHMNEEFVDMFVDDAGGGSIGGDIGPKLFQHSIFSKARALQKTIVLPEGDDVRVVEAASILTTRKLCKVQLVGTPSIIKAHASKLGVDLSGVEVIDPEAYEELDVLTDSLHKAREKKGMTAIEARRLLIEDVNYFGTLMMHLDKADGMVSGAAHSSANTIRPALQVIKMAPGASNVSSTFFMLLQDGVKCFGDCALNVDPTAEQLAEIAVFQAKMAIQFGISPRVAMLSYATGDSNSGELIDKVIKATEIARDTAEKEGFMEREMIEGPLQFDAAVDPAVAAVKLKGNPVAGRANVLTYPDLTSANAGYKGVQQASKCLAVGPILLGLRKPVNDLSRGATVGDIVNTAVITCIQADL</sequence>
<keyword evidence="3 7" id="KW-0547">Nucleotide-binding</keyword>
<comment type="similarity">
    <text evidence="7">Belongs to the acetokinase family.</text>
</comment>
<feature type="binding site" evidence="7">
    <location>
        <position position="41"/>
    </location>
    <ligand>
        <name>ATP</name>
        <dbReference type="ChEBI" id="CHEBI:30616"/>
    </ligand>
</feature>
<feature type="site" description="Transition state stabilizer" evidence="7">
    <location>
        <position position="203"/>
    </location>
</feature>
<dbReference type="NCBIfam" id="NF007233">
    <property type="entry name" value="PRK09653.1"/>
    <property type="match status" value="1"/>
</dbReference>
<dbReference type="InterPro" id="IPR042113">
    <property type="entry name" value="P_AcTrfase_dom1"/>
</dbReference>
<dbReference type="AlphaFoldDB" id="A0A9W7E341"/>
<dbReference type="Gene3D" id="3.30.420.40">
    <property type="match status" value="2"/>
</dbReference>
<evidence type="ECO:0000256" key="3">
    <source>
        <dbReference type="ARBA" id="ARBA00022741"/>
    </source>
</evidence>
<feature type="binding site" evidence="7">
    <location>
        <begin position="349"/>
        <end position="353"/>
    </location>
    <ligand>
        <name>ATP</name>
        <dbReference type="ChEBI" id="CHEBI:30616"/>
    </ligand>
</feature>
<dbReference type="Pfam" id="PF01515">
    <property type="entry name" value="PTA_PTB"/>
    <property type="match status" value="1"/>
</dbReference>
<dbReference type="EC" id="2.7.2.1" evidence="7"/>
<dbReference type="Gene3D" id="3.40.1390.20">
    <property type="entry name" value="HprK N-terminal domain-like"/>
    <property type="match status" value="1"/>
</dbReference>
<evidence type="ECO:0000256" key="4">
    <source>
        <dbReference type="ARBA" id="ARBA00022777"/>
    </source>
</evidence>
<dbReference type="Gene3D" id="3.40.50.10950">
    <property type="match status" value="1"/>
</dbReference>
<dbReference type="NCBIfam" id="NF004167">
    <property type="entry name" value="PRK05632.1"/>
    <property type="match status" value="1"/>
</dbReference>
<dbReference type="InterPro" id="IPR043129">
    <property type="entry name" value="ATPase_NBD"/>
</dbReference>
<dbReference type="InterPro" id="IPR002505">
    <property type="entry name" value="PTA_PTB"/>
</dbReference>
<dbReference type="PROSITE" id="PS01076">
    <property type="entry name" value="ACETATE_KINASE_2"/>
    <property type="match status" value="1"/>
</dbReference>
<dbReference type="InterPro" id="IPR000890">
    <property type="entry name" value="Aliphatic_acid_kin_short-chain"/>
</dbReference>
<feature type="site" description="Transition state stabilizer" evidence="7">
    <location>
        <position position="262"/>
    </location>
</feature>
<dbReference type="InterPro" id="IPR042112">
    <property type="entry name" value="P_AcTrfase_dom2"/>
</dbReference>
<evidence type="ECO:0000256" key="2">
    <source>
        <dbReference type="ARBA" id="ARBA00022679"/>
    </source>
</evidence>
<dbReference type="InterPro" id="IPR023865">
    <property type="entry name" value="Aliphatic_acid_kinase_CS"/>
</dbReference>
<dbReference type="OrthoDB" id="67445at2759"/>
<dbReference type="GO" id="GO:0006085">
    <property type="term" value="P:acetyl-CoA biosynthetic process"/>
    <property type="evidence" value="ECO:0007669"/>
    <property type="project" value="UniProtKB-UniRule"/>
</dbReference>
<keyword evidence="6" id="KW-0012">Acyltransferase</keyword>
<comment type="pathway">
    <text evidence="7">Metabolic intermediate biosynthesis; acetyl-CoA biosynthesis; acetyl-CoA from acetate: step 1/2.</text>
</comment>
<feature type="domain" description="Phosphate acetyl/butaryl transferase" evidence="8">
    <location>
        <begin position="807"/>
        <end position="1130"/>
    </location>
</feature>
<feature type="binding site" evidence="7">
    <location>
        <position position="115"/>
    </location>
    <ligand>
        <name>substrate</name>
    </ligand>
</feature>
<comment type="cofactor">
    <cofactor evidence="7">
        <name>Mg(2+)</name>
        <dbReference type="ChEBI" id="CHEBI:18420"/>
    </cofactor>
</comment>
<evidence type="ECO:0000256" key="7">
    <source>
        <dbReference type="HAMAP-Rule" id="MF_03131"/>
    </source>
</evidence>
<feature type="domain" description="DRTGG" evidence="9">
    <location>
        <begin position="641"/>
        <end position="757"/>
    </location>
</feature>
<dbReference type="GO" id="GO:0005524">
    <property type="term" value="F:ATP binding"/>
    <property type="evidence" value="ECO:0007669"/>
    <property type="project" value="UniProtKB-KW"/>
</dbReference>
<evidence type="ECO:0000256" key="6">
    <source>
        <dbReference type="ARBA" id="ARBA00023315"/>
    </source>
</evidence>
<comment type="caution">
    <text evidence="10">The sequence shown here is derived from an EMBL/GenBank/DDBJ whole genome shotgun (WGS) entry which is preliminary data.</text>
</comment>
<organism evidence="10 11">
    <name type="scientific">Triparma strigata</name>
    <dbReference type="NCBI Taxonomy" id="1606541"/>
    <lineage>
        <taxon>Eukaryota</taxon>
        <taxon>Sar</taxon>
        <taxon>Stramenopiles</taxon>
        <taxon>Ochrophyta</taxon>
        <taxon>Bolidophyceae</taxon>
        <taxon>Parmales</taxon>
        <taxon>Triparmaceae</taxon>
        <taxon>Triparma</taxon>
    </lineage>
</organism>